<evidence type="ECO:0000256" key="2">
    <source>
        <dbReference type="ARBA" id="ARBA00022475"/>
    </source>
</evidence>
<keyword evidence="9 12" id="KW-1133">Transmembrane helix</keyword>
<dbReference type="SUPFAM" id="SSF55874">
    <property type="entry name" value="ATPase domain of HSP90 chaperone/DNA topoisomerase II/histidine kinase"/>
    <property type="match status" value="1"/>
</dbReference>
<evidence type="ECO:0000256" key="6">
    <source>
        <dbReference type="ARBA" id="ARBA00022741"/>
    </source>
</evidence>
<feature type="transmembrane region" description="Helical" evidence="12">
    <location>
        <begin position="279"/>
        <end position="303"/>
    </location>
</feature>
<dbReference type="InterPro" id="IPR036890">
    <property type="entry name" value="HATPase_C_sf"/>
</dbReference>
<reference evidence="15" key="1">
    <citation type="journal article" date="2019" name="Int. J. Syst. Evol. Microbiol.">
        <title>The Global Catalogue of Microorganisms (GCM) 10K type strain sequencing project: providing services to taxonomists for standard genome sequencing and annotation.</title>
        <authorList>
            <consortium name="The Broad Institute Genomics Platform"/>
            <consortium name="The Broad Institute Genome Sequencing Center for Infectious Disease"/>
            <person name="Wu L."/>
            <person name="Ma J."/>
        </authorList>
    </citation>
    <scope>NUCLEOTIDE SEQUENCE [LARGE SCALE GENOMIC DNA]</scope>
    <source>
        <strain evidence="15">CGMCC 1.15043</strain>
    </source>
</reference>
<evidence type="ECO:0000256" key="9">
    <source>
        <dbReference type="ARBA" id="ARBA00022989"/>
    </source>
</evidence>
<dbReference type="EMBL" id="BMHE01000006">
    <property type="protein sequence ID" value="GGI46539.1"/>
    <property type="molecule type" value="Genomic_DNA"/>
</dbReference>
<comment type="subcellular location">
    <subcellularLocation>
        <location evidence="1">Cell membrane</location>
        <topology evidence="1">Multi-pass membrane protein</topology>
    </subcellularLocation>
</comment>
<evidence type="ECO:0000313" key="14">
    <source>
        <dbReference type="EMBL" id="GGI46539.1"/>
    </source>
</evidence>
<feature type="domain" description="HAMP" evidence="13">
    <location>
        <begin position="300"/>
        <end position="352"/>
    </location>
</feature>
<evidence type="ECO:0000256" key="4">
    <source>
        <dbReference type="ARBA" id="ARBA00022679"/>
    </source>
</evidence>
<keyword evidence="4" id="KW-0808">Transferase</keyword>
<protein>
    <recommendedName>
        <fullName evidence="13">HAMP domain-containing protein</fullName>
    </recommendedName>
</protein>
<evidence type="ECO:0000256" key="12">
    <source>
        <dbReference type="SAM" id="Phobius"/>
    </source>
</evidence>
<evidence type="ECO:0000256" key="5">
    <source>
        <dbReference type="ARBA" id="ARBA00022692"/>
    </source>
</evidence>
<dbReference type="CDD" id="cd06225">
    <property type="entry name" value="HAMP"/>
    <property type="match status" value="1"/>
</dbReference>
<keyword evidence="10" id="KW-0902">Two-component regulatory system</keyword>
<dbReference type="SUPFAM" id="SSF158472">
    <property type="entry name" value="HAMP domain-like"/>
    <property type="match status" value="1"/>
</dbReference>
<dbReference type="InterPro" id="IPR003594">
    <property type="entry name" value="HATPase_dom"/>
</dbReference>
<dbReference type="PROSITE" id="PS50885">
    <property type="entry name" value="HAMP"/>
    <property type="match status" value="1"/>
</dbReference>
<dbReference type="InterPro" id="IPR050640">
    <property type="entry name" value="Bact_2-comp_sensor_kinase"/>
</dbReference>
<dbReference type="PANTHER" id="PTHR34220">
    <property type="entry name" value="SENSOR HISTIDINE KINASE YPDA"/>
    <property type="match status" value="1"/>
</dbReference>
<dbReference type="Gene3D" id="6.10.340.10">
    <property type="match status" value="1"/>
</dbReference>
<sequence>MKFKRIRIKILIAMLLTTGIPISILAGIIVYQVSQSITSDAEQAKTLVERDMFSGIEDFNQNLYDTAYQIYYNFDLLESLRSFSDYQPDNSHNYDSFRDTKELFLGMYNNAKIKDILGIYLINSVGESKGSFFSYVPVSYSGLPQPYLKGLIEESRTHAAQGPNLAYRKTSLYDQPIYQYVVPLIFQGEQVGALVIDVNVTSFQQSIEKYNTLYKGEIIISNPQKSIVYHTDANQILTQLETDGISSDNKVVKKELSKFGWELLYLYKINPNLLFFKNLAFAVIIGAISLMMVFSLTLSYGITKPIIGLHRNMLRIQLGDFSARTEVFTKDEIGFLGNQFNQMAEQIQQLIDHDFKLQLLNKETQIKALQAQISPHFLHNTLQTMSNLATVENAPEIKLICQCLSNMYRYNMNIEDEWATLKDEIKHIRNYLFIIRKRYPGMLTIKIRVSEELQNSYVPRLILQPLIENSIDHGLIPSRRDKKLLKLYVRRDLTNNKLKIYLVDNGRGMTKKALHDLTSRLASNIQRDIKSLEERHSIGLQNVHARLQLLCGKEYGLRVFSKPEAGTMVVIELPLPNNQEVIL</sequence>
<keyword evidence="6" id="KW-0547">Nucleotide-binding</keyword>
<keyword evidence="2" id="KW-1003">Cell membrane</keyword>
<evidence type="ECO:0000256" key="8">
    <source>
        <dbReference type="ARBA" id="ARBA00022840"/>
    </source>
</evidence>
<gene>
    <name evidence="14" type="ORF">GCM10008018_17600</name>
</gene>
<keyword evidence="7" id="KW-0418">Kinase</keyword>
<evidence type="ECO:0000256" key="3">
    <source>
        <dbReference type="ARBA" id="ARBA00022553"/>
    </source>
</evidence>
<evidence type="ECO:0000259" key="13">
    <source>
        <dbReference type="PROSITE" id="PS50885"/>
    </source>
</evidence>
<feature type="transmembrane region" description="Helical" evidence="12">
    <location>
        <begin position="12"/>
        <end position="33"/>
    </location>
</feature>
<keyword evidence="3" id="KW-0597">Phosphoprotein</keyword>
<dbReference type="RefSeq" id="WP_189010378.1">
    <property type="nucleotide sequence ID" value="NZ_BMHE01000006.1"/>
</dbReference>
<evidence type="ECO:0000256" key="1">
    <source>
        <dbReference type="ARBA" id="ARBA00004651"/>
    </source>
</evidence>
<dbReference type="InterPro" id="IPR003660">
    <property type="entry name" value="HAMP_dom"/>
</dbReference>
<comment type="caution">
    <text evidence="14">The sequence shown here is derived from an EMBL/GenBank/DDBJ whole genome shotgun (WGS) entry which is preliminary data.</text>
</comment>
<dbReference type="Gene3D" id="3.30.565.10">
    <property type="entry name" value="Histidine kinase-like ATPase, C-terminal domain"/>
    <property type="match status" value="1"/>
</dbReference>
<dbReference type="Proteomes" id="UP000615455">
    <property type="component" value="Unassembled WGS sequence"/>
</dbReference>
<proteinExistence type="predicted"/>
<accession>A0ABQ2BSE2</accession>
<evidence type="ECO:0000256" key="7">
    <source>
        <dbReference type="ARBA" id="ARBA00022777"/>
    </source>
</evidence>
<evidence type="ECO:0000256" key="11">
    <source>
        <dbReference type="ARBA" id="ARBA00023136"/>
    </source>
</evidence>
<organism evidence="14 15">
    <name type="scientific">Paenibacillus marchantiophytorum</name>
    <dbReference type="NCBI Taxonomy" id="1619310"/>
    <lineage>
        <taxon>Bacteria</taxon>
        <taxon>Bacillati</taxon>
        <taxon>Bacillota</taxon>
        <taxon>Bacilli</taxon>
        <taxon>Bacillales</taxon>
        <taxon>Paenibacillaceae</taxon>
        <taxon>Paenibacillus</taxon>
    </lineage>
</organism>
<keyword evidence="5 12" id="KW-0812">Transmembrane</keyword>
<evidence type="ECO:0000256" key="10">
    <source>
        <dbReference type="ARBA" id="ARBA00023012"/>
    </source>
</evidence>
<keyword evidence="8" id="KW-0067">ATP-binding</keyword>
<dbReference type="SMART" id="SM00304">
    <property type="entry name" value="HAMP"/>
    <property type="match status" value="1"/>
</dbReference>
<dbReference type="InterPro" id="IPR010559">
    <property type="entry name" value="Sig_transdc_His_kin_internal"/>
</dbReference>
<dbReference type="PANTHER" id="PTHR34220:SF11">
    <property type="entry name" value="SENSOR PROTEIN KINASE HPTS"/>
    <property type="match status" value="1"/>
</dbReference>
<evidence type="ECO:0000313" key="15">
    <source>
        <dbReference type="Proteomes" id="UP000615455"/>
    </source>
</evidence>
<keyword evidence="15" id="KW-1185">Reference proteome</keyword>
<keyword evidence="11 12" id="KW-0472">Membrane</keyword>
<dbReference type="Pfam" id="PF02518">
    <property type="entry name" value="HATPase_c"/>
    <property type="match status" value="1"/>
</dbReference>
<name>A0ABQ2BSE2_9BACL</name>
<dbReference type="Pfam" id="PF06580">
    <property type="entry name" value="His_kinase"/>
    <property type="match status" value="1"/>
</dbReference>
<dbReference type="Pfam" id="PF00672">
    <property type="entry name" value="HAMP"/>
    <property type="match status" value="1"/>
</dbReference>